<dbReference type="InterPro" id="IPR036249">
    <property type="entry name" value="Thioredoxin-like_sf"/>
</dbReference>
<protein>
    <recommendedName>
        <fullName evidence="1">Glutaredoxin domain-containing protein</fullName>
    </recommendedName>
</protein>
<dbReference type="SUPFAM" id="SSF52833">
    <property type="entry name" value="Thioredoxin-like"/>
    <property type="match status" value="1"/>
</dbReference>
<feature type="domain" description="Glutaredoxin" evidence="1">
    <location>
        <begin position="3"/>
        <end position="65"/>
    </location>
</feature>
<dbReference type="EMBL" id="LR215050">
    <property type="protein sequence ID" value="VEU83131.1"/>
    <property type="molecule type" value="Genomic_DNA"/>
</dbReference>
<name>A0A449BKY2_9MOLU</name>
<evidence type="ECO:0000313" key="2">
    <source>
        <dbReference type="EMBL" id="VEU83131.1"/>
    </source>
</evidence>
<evidence type="ECO:0000313" key="3">
    <source>
        <dbReference type="Proteomes" id="UP000290909"/>
    </source>
</evidence>
<dbReference type="STRING" id="1408416.GCA_000702765_01362"/>
<reference evidence="2 3" key="1">
    <citation type="submission" date="2019-01" db="EMBL/GenBank/DDBJ databases">
        <authorList>
            <consortium name="Pathogen Informatics"/>
        </authorList>
    </citation>
    <scope>NUCLEOTIDE SEQUENCE [LARGE SCALE GENOMIC DNA]</scope>
    <source>
        <strain evidence="2 3">NCTC10172</strain>
    </source>
</reference>
<organism evidence="2 3">
    <name type="scientific">Acholeplasma hippikon</name>
    <dbReference type="NCBI Taxonomy" id="264636"/>
    <lineage>
        <taxon>Bacteria</taxon>
        <taxon>Bacillati</taxon>
        <taxon>Mycoplasmatota</taxon>
        <taxon>Mollicutes</taxon>
        <taxon>Acholeplasmatales</taxon>
        <taxon>Acholeplasmataceae</taxon>
        <taxon>Acholeplasma</taxon>
    </lineage>
</organism>
<gene>
    <name evidence="2" type="ORF">NCTC10172_01183</name>
</gene>
<dbReference type="RefSeq" id="WP_035370094.1">
    <property type="nucleotide sequence ID" value="NZ_LR215050.1"/>
</dbReference>
<keyword evidence="3" id="KW-1185">Reference proteome</keyword>
<evidence type="ECO:0000259" key="1">
    <source>
        <dbReference type="Pfam" id="PF00462"/>
    </source>
</evidence>
<dbReference type="Gene3D" id="3.40.30.10">
    <property type="entry name" value="Glutaredoxin"/>
    <property type="match status" value="1"/>
</dbReference>
<dbReference type="Proteomes" id="UP000290909">
    <property type="component" value="Chromosome"/>
</dbReference>
<sequence>MSVILLTKNDCPQCNQLKMFLKFGLNGKYDSDIQIVNKEANTEEFEKLTSQYGVLTLPTFIAGDDVLSKTQPTPVVAFLEKHIGKK</sequence>
<dbReference type="Pfam" id="PF00462">
    <property type="entry name" value="Glutaredoxin"/>
    <property type="match status" value="1"/>
</dbReference>
<dbReference type="InterPro" id="IPR002109">
    <property type="entry name" value="Glutaredoxin"/>
</dbReference>
<dbReference type="KEGG" id="ahk:NCTC10172_01183"/>
<dbReference type="AlphaFoldDB" id="A0A449BKY2"/>
<accession>A0A449BKY2</accession>
<proteinExistence type="predicted"/>